<dbReference type="RefSeq" id="WP_074816264.1">
    <property type="nucleotide sequence ID" value="NZ_FOJX01000009.1"/>
</dbReference>
<proteinExistence type="predicted"/>
<dbReference type="Proteomes" id="UP000183843">
    <property type="component" value="Unassembled WGS sequence"/>
</dbReference>
<evidence type="ECO:0000313" key="2">
    <source>
        <dbReference type="EMBL" id="SFB06768.1"/>
    </source>
</evidence>
<dbReference type="AlphaFoldDB" id="A0A1I0Y2T2"/>
<evidence type="ECO:0000313" key="3">
    <source>
        <dbReference type="Proteomes" id="UP000183843"/>
    </source>
</evidence>
<keyword evidence="1" id="KW-0732">Signal</keyword>
<name>A0A1I0Y2T2_SELRU</name>
<reference evidence="2 3" key="1">
    <citation type="submission" date="2016-10" db="EMBL/GenBank/DDBJ databases">
        <authorList>
            <person name="de Groot N.N."/>
        </authorList>
    </citation>
    <scope>NUCLEOTIDE SEQUENCE [LARGE SCALE GENOMIC DNA]</scope>
    <source>
        <strain evidence="2 3">L14</strain>
    </source>
</reference>
<sequence>MKKLLLLLTILLALSSTAFATNWQPITGLQGDSVEFDEESIGLDKNFNSNRLEDKNIYVWTKITYGSDYIEKMYQKGLSRKLNPLGEFSLLKINLMNHTCTVGTVCMFDTAQNKLGEKRNWSRTMKITPNNNLGKFLNVLLKRAKEKREEVVKRTYSSDIPPGTPYIYNTLTNNWEQQQ</sequence>
<organism evidence="2 3">
    <name type="scientific">Selenomonas ruminantium</name>
    <dbReference type="NCBI Taxonomy" id="971"/>
    <lineage>
        <taxon>Bacteria</taxon>
        <taxon>Bacillati</taxon>
        <taxon>Bacillota</taxon>
        <taxon>Negativicutes</taxon>
        <taxon>Selenomonadales</taxon>
        <taxon>Selenomonadaceae</taxon>
        <taxon>Selenomonas</taxon>
    </lineage>
</organism>
<feature type="chain" id="PRO_5010162225" evidence="1">
    <location>
        <begin position="21"/>
        <end position="179"/>
    </location>
</feature>
<accession>A0A1I0Y2T2</accession>
<feature type="signal peptide" evidence="1">
    <location>
        <begin position="1"/>
        <end position="20"/>
    </location>
</feature>
<protein>
    <submittedName>
        <fullName evidence="2">Uncharacterized protein</fullName>
    </submittedName>
</protein>
<dbReference type="EMBL" id="FOJX01000009">
    <property type="protein sequence ID" value="SFB06768.1"/>
    <property type="molecule type" value="Genomic_DNA"/>
</dbReference>
<gene>
    <name evidence="2" type="ORF">SAMN05216587_10920</name>
</gene>
<evidence type="ECO:0000256" key="1">
    <source>
        <dbReference type="SAM" id="SignalP"/>
    </source>
</evidence>